<gene>
    <name evidence="1" type="ORF">GKD17_09690</name>
</gene>
<dbReference type="Proteomes" id="UP000500949">
    <property type="component" value="Chromosome"/>
</dbReference>
<dbReference type="AlphaFoldDB" id="A0A858XLZ8"/>
<accession>A0A858XLZ8</accession>
<protein>
    <submittedName>
        <fullName evidence="1">Uncharacterized protein</fullName>
    </submittedName>
</protein>
<reference evidence="1 2" key="1">
    <citation type="submission" date="2019-11" db="EMBL/GenBank/DDBJ databases">
        <title>Complete genome sequence of Bacteroides dorei DSM 17855.</title>
        <authorList>
            <person name="Russell J.T."/>
        </authorList>
    </citation>
    <scope>NUCLEOTIDE SEQUENCE [LARGE SCALE GENOMIC DNA]</scope>
    <source>
        <strain evidence="1 2">DSM 17855</strain>
    </source>
</reference>
<dbReference type="EMBL" id="CP046176">
    <property type="protein sequence ID" value="QJR76644.1"/>
    <property type="molecule type" value="Genomic_DNA"/>
</dbReference>
<name>A0A858XLZ8_9BACT</name>
<proteinExistence type="predicted"/>
<dbReference type="RefSeq" id="WP_007838670.1">
    <property type="nucleotide sequence ID" value="NZ_CP046176.1"/>
</dbReference>
<evidence type="ECO:0000313" key="1">
    <source>
        <dbReference type="EMBL" id="QJR76644.1"/>
    </source>
</evidence>
<organism evidence="1 2">
    <name type="scientific">Phocaeicola dorei</name>
    <dbReference type="NCBI Taxonomy" id="357276"/>
    <lineage>
        <taxon>Bacteria</taxon>
        <taxon>Pseudomonadati</taxon>
        <taxon>Bacteroidota</taxon>
        <taxon>Bacteroidia</taxon>
        <taxon>Bacteroidales</taxon>
        <taxon>Bacteroidaceae</taxon>
        <taxon>Phocaeicola</taxon>
    </lineage>
</organism>
<sequence>MCTIGRTPVGTAGKARHQPDAKECTVRREQGRTDCGSKRGRNSFLSTALTPLAQKSLTVDCYDDCECDKINVITRGNYEFLRDSYFKYALLLQKEAVHTPGKSIGEGIARLYDEMDTLIGDNLYVNIEQEDGRLFFRLWKCHKWGSFTLYYFPVKFLETLNPVLRRIAVTFLHNLMEANDIGIFWENDDTDFMFEMLSEDDGNDPEDWKDRMKLLASYQDGKIGRLLKRVESKSYYKNLPKALESYTPRNGFEQPLVDMMKRGLPFLTPERGIMQYGYDAFYSEEPDFHPMYLYQQISIIYDTGDIVTEYLVDYYNSCSRETYDIIPVTTCDLSPDTEELFQMDDYPERFFRWADEFITLIS</sequence>
<dbReference type="GeneID" id="93446947"/>
<evidence type="ECO:0000313" key="2">
    <source>
        <dbReference type="Proteomes" id="UP000500949"/>
    </source>
</evidence>